<dbReference type="EMBL" id="CP099464">
    <property type="protein sequence ID" value="UUO16581.1"/>
    <property type="molecule type" value="Genomic_DNA"/>
</dbReference>
<evidence type="ECO:0000256" key="2">
    <source>
        <dbReference type="ARBA" id="ARBA00022549"/>
    </source>
</evidence>
<reference evidence="6" key="1">
    <citation type="submission" date="2022-06" db="EMBL/GenBank/DDBJ databases">
        <title>Nostosin G and Spiroidesin B from the Cyanobacterium Dolichospermum sp. NIES-1697.</title>
        <authorList>
            <person name="Phan C.-S."/>
            <person name="Mehjabin J.J."/>
            <person name="Anas A.R.J."/>
            <person name="Hayasaka M."/>
            <person name="Onoki R."/>
            <person name="Wang J."/>
            <person name="Umezawa T."/>
            <person name="Washio K."/>
            <person name="Morikawa M."/>
            <person name="Okino T."/>
        </authorList>
    </citation>
    <scope>NUCLEOTIDE SEQUENCE</scope>
    <source>
        <strain evidence="6">NIES-1697</strain>
    </source>
</reference>
<comment type="similarity">
    <text evidence="1">Belongs to the CpcE/RpcE/PecE family.</text>
</comment>
<evidence type="ECO:0000256" key="3">
    <source>
        <dbReference type="ARBA" id="ARBA00022738"/>
    </source>
</evidence>
<dbReference type="InterPro" id="IPR011335">
    <property type="entry name" value="Restrct_endonuc-II-like"/>
</dbReference>
<keyword evidence="4" id="KW-0456">Lyase</keyword>
<evidence type="ECO:0000259" key="5">
    <source>
        <dbReference type="Pfam" id="PF04471"/>
    </source>
</evidence>
<dbReference type="SUPFAM" id="SSF52980">
    <property type="entry name" value="Restriction endonuclease-like"/>
    <property type="match status" value="1"/>
</dbReference>
<name>A0ABY5M0I2_9CYAN</name>
<protein>
    <submittedName>
        <fullName evidence="6">HEAT repeat domain-containing protein</fullName>
    </submittedName>
</protein>
<dbReference type="Pfam" id="PF13646">
    <property type="entry name" value="HEAT_2"/>
    <property type="match status" value="2"/>
</dbReference>
<keyword evidence="7" id="KW-1185">Reference proteome</keyword>
<dbReference type="InterPro" id="IPR011989">
    <property type="entry name" value="ARM-like"/>
</dbReference>
<gene>
    <name evidence="6" type="ORF">NG743_05995</name>
</gene>
<dbReference type="InterPro" id="IPR004155">
    <property type="entry name" value="PBS_lyase_HEAT"/>
</dbReference>
<dbReference type="SMART" id="SM00567">
    <property type="entry name" value="EZ_HEAT"/>
    <property type="match status" value="4"/>
</dbReference>
<dbReference type="Proteomes" id="UP001057561">
    <property type="component" value="Chromosome"/>
</dbReference>
<dbReference type="SUPFAM" id="SSF48371">
    <property type="entry name" value="ARM repeat"/>
    <property type="match status" value="1"/>
</dbReference>
<dbReference type="PANTHER" id="PTHR12697">
    <property type="entry name" value="PBS LYASE HEAT-LIKE PROTEIN"/>
    <property type="match status" value="1"/>
</dbReference>
<feature type="domain" description="Restriction endonuclease type IV Mrr" evidence="5">
    <location>
        <begin position="1"/>
        <end position="114"/>
    </location>
</feature>
<accession>A0ABY5M0I2</accession>
<dbReference type="InterPro" id="IPR016024">
    <property type="entry name" value="ARM-type_fold"/>
</dbReference>
<keyword evidence="2" id="KW-0042">Antenna complex</keyword>
<dbReference type="InterPro" id="IPR007560">
    <property type="entry name" value="Restrct_endonuc_IV_Mrr"/>
</dbReference>
<proteinExistence type="inferred from homology"/>
<dbReference type="PANTHER" id="PTHR12697:SF5">
    <property type="entry name" value="DEOXYHYPUSINE HYDROXYLASE"/>
    <property type="match status" value="1"/>
</dbReference>
<dbReference type="RefSeq" id="WP_257121695.1">
    <property type="nucleotide sequence ID" value="NZ_CP099464.1"/>
</dbReference>
<evidence type="ECO:0000256" key="1">
    <source>
        <dbReference type="ARBA" id="ARBA00009299"/>
    </source>
</evidence>
<evidence type="ECO:0000313" key="7">
    <source>
        <dbReference type="Proteomes" id="UP001057561"/>
    </source>
</evidence>
<dbReference type="Pfam" id="PF04471">
    <property type="entry name" value="Mrr_cat"/>
    <property type="match status" value="1"/>
</dbReference>
<evidence type="ECO:0000256" key="4">
    <source>
        <dbReference type="ARBA" id="ARBA00023239"/>
    </source>
</evidence>
<evidence type="ECO:0000313" key="6">
    <source>
        <dbReference type="EMBL" id="UUO16581.1"/>
    </source>
</evidence>
<sequence>MNWQEYQDAVGELYAQMDDIGCVRKNITLPDKETGQARQIDVWLEYKFKGHTIGILVDAKYRKEKLDVKDVEEVIALADAVGATKSVIVALSGWTGPAGIKAQLKGMDLKLWTLEQALNQTRPNKKIQFLLSLLDSTDEKYKYQAINDLADFGVDASAAIPQLISILQDEDTQLHTSASIALAKIGKESVPFLADLLQHKSLKVRRRVASTLEQIGSQAEAAIPQLIHALEDNDPDGDIRWYAVITIAKIGVPAKEAIPALIQRLRDSKAGIRAWTLYALGRMGYLAKEAETVISEEILPQEEPNDVGNSVVIAGIEALDAIGFNIDEIQINSTDDNTVRTAREWVLLIREEAIKARNVKKARGALEYQRPLSVYTPPQKDPSQFRQIHSNK</sequence>
<dbReference type="Gene3D" id="1.25.10.10">
    <property type="entry name" value="Leucine-rich Repeat Variant"/>
    <property type="match status" value="2"/>
</dbReference>
<organism evidence="6 7">
    <name type="scientific">Dolichospermum heterosporum TAC447</name>
    <dbReference type="NCBI Taxonomy" id="747523"/>
    <lineage>
        <taxon>Bacteria</taxon>
        <taxon>Bacillati</taxon>
        <taxon>Cyanobacteriota</taxon>
        <taxon>Cyanophyceae</taxon>
        <taxon>Nostocales</taxon>
        <taxon>Aphanizomenonaceae</taxon>
        <taxon>Dolichospermum</taxon>
        <taxon>Dolichospermum heterosporum</taxon>
    </lineage>
</organism>
<keyword evidence="3" id="KW-0605">Phycobilisome</keyword>